<dbReference type="OMA" id="HDCKNCA"/>
<dbReference type="KEGG" id="xla:108716595"/>
<feature type="region of interest" description="Disordered" evidence="2">
    <location>
        <begin position="1"/>
        <end position="40"/>
    </location>
</feature>
<sequence length="319" mass="36534">MASRQRKNSRTDANPMAEPTSSGIHSFHTNRPGKSDLPAIAGVGLGVPDAKPPNVGLASKPVKTYPSNAKPVRIGKSVISRSVQVSISEENVFLSQNEALLKENFLLTAALKEKEVTIVNLRKVLEEKTLHYTKDLEAEINSHALTKDQLEESQSLVQKKDQLLKERILHYEKVAQELQDQHEEKVTSLQTQSQLEIRSRDEKINKLKQQISELFKDKSWEHKQQTDEYQKEVNRLEEEVRSLHLQLKRESTLVKECDQCNKWKSAVEDTKLQLKLKNRTIEELQSMCQRFQKQLIEQEKLQNILIMKKSSSSSSSSVQ</sequence>
<dbReference type="PaxDb" id="8355-A0A1L8G751"/>
<dbReference type="RefSeq" id="XP_018118335.1">
    <property type="nucleotide sequence ID" value="XM_018262846.2"/>
</dbReference>
<reference evidence="4" key="1">
    <citation type="submission" date="2025-08" db="UniProtKB">
        <authorList>
            <consortium name="RefSeq"/>
        </authorList>
    </citation>
    <scope>IDENTIFICATION</scope>
    <source>
        <strain evidence="4">J_2021</strain>
        <tissue evidence="4">Erythrocytes</tissue>
    </source>
</reference>
<organism evidence="3 4">
    <name type="scientific">Xenopus laevis</name>
    <name type="common">African clawed frog</name>
    <dbReference type="NCBI Taxonomy" id="8355"/>
    <lineage>
        <taxon>Eukaryota</taxon>
        <taxon>Metazoa</taxon>
        <taxon>Chordata</taxon>
        <taxon>Craniata</taxon>
        <taxon>Vertebrata</taxon>
        <taxon>Euteleostomi</taxon>
        <taxon>Amphibia</taxon>
        <taxon>Batrachia</taxon>
        <taxon>Anura</taxon>
        <taxon>Pipoidea</taxon>
        <taxon>Pipidae</taxon>
        <taxon>Xenopodinae</taxon>
        <taxon>Xenopus</taxon>
        <taxon>Xenopus</taxon>
    </lineage>
</organism>
<gene>
    <name evidence="4" type="primary">LOC108716595</name>
</gene>
<name>A0A1L8G751_XENLA</name>
<feature type="coiled-coil region" evidence="1">
    <location>
        <begin position="197"/>
        <end position="301"/>
    </location>
</feature>
<dbReference type="Bgee" id="108716595">
    <property type="expression patterns" value="Expressed in testis and 3 other cell types or tissues"/>
</dbReference>
<evidence type="ECO:0000256" key="2">
    <source>
        <dbReference type="SAM" id="MobiDB-lite"/>
    </source>
</evidence>
<dbReference type="GeneID" id="108716595"/>
<keyword evidence="3" id="KW-1185">Reference proteome</keyword>
<keyword evidence="1" id="KW-0175">Coiled coil</keyword>
<evidence type="ECO:0000313" key="3">
    <source>
        <dbReference type="Proteomes" id="UP000186698"/>
    </source>
</evidence>
<dbReference type="Proteomes" id="UP000186698">
    <property type="component" value="Chromosome 5L"/>
</dbReference>
<evidence type="ECO:0000313" key="4">
    <source>
        <dbReference type="RefSeq" id="XP_018118335.1"/>
    </source>
</evidence>
<accession>A0A1L8G751</accession>
<dbReference type="AlphaFoldDB" id="A0A1L8G751"/>
<dbReference type="OrthoDB" id="8799554at2759"/>
<proteinExistence type="predicted"/>
<feature type="compositionally biased region" description="Polar residues" evidence="2">
    <location>
        <begin position="19"/>
        <end position="29"/>
    </location>
</feature>
<evidence type="ECO:0000256" key="1">
    <source>
        <dbReference type="SAM" id="Coils"/>
    </source>
</evidence>
<protein>
    <submittedName>
        <fullName evidence="4">Coiled-coil domain-containing protein 18</fullName>
    </submittedName>
</protein>